<organism evidence="1">
    <name type="scientific">viral metagenome</name>
    <dbReference type="NCBI Taxonomy" id="1070528"/>
    <lineage>
        <taxon>unclassified sequences</taxon>
        <taxon>metagenomes</taxon>
        <taxon>organismal metagenomes</taxon>
    </lineage>
</organism>
<protein>
    <submittedName>
        <fullName evidence="1">Uncharacterized protein</fullName>
    </submittedName>
</protein>
<name>A0A6M3XWU6_9ZZZZ</name>
<reference evidence="1" key="1">
    <citation type="submission" date="2020-03" db="EMBL/GenBank/DDBJ databases">
        <title>The deep terrestrial virosphere.</title>
        <authorList>
            <person name="Holmfeldt K."/>
            <person name="Nilsson E."/>
            <person name="Simone D."/>
            <person name="Lopez-Fernandez M."/>
            <person name="Wu X."/>
            <person name="de Brujin I."/>
            <person name="Lundin D."/>
            <person name="Andersson A."/>
            <person name="Bertilsson S."/>
            <person name="Dopson M."/>
        </authorList>
    </citation>
    <scope>NUCLEOTIDE SEQUENCE</scope>
    <source>
        <strain evidence="1">TM448B03128</strain>
    </source>
</reference>
<sequence>MGRIVWQDITDSNITTSNILKNFSIVASGLEVCRPCRLVEQRLSTGAEISIQGLRIEVAPRYTAWGEV</sequence>
<dbReference type="EMBL" id="MT144994">
    <property type="protein sequence ID" value="QJI02357.1"/>
    <property type="molecule type" value="Genomic_DNA"/>
</dbReference>
<dbReference type="AlphaFoldDB" id="A0A6M3XWU6"/>
<gene>
    <name evidence="1" type="ORF">TM448B03128_0009</name>
</gene>
<evidence type="ECO:0000313" key="1">
    <source>
        <dbReference type="EMBL" id="QJI02357.1"/>
    </source>
</evidence>
<proteinExistence type="predicted"/>
<accession>A0A6M3XWU6</accession>